<comment type="caution">
    <text evidence="2">The sequence shown here is derived from an EMBL/GenBank/DDBJ whole genome shotgun (WGS) entry which is preliminary data.</text>
</comment>
<reference evidence="2 3" key="1">
    <citation type="submission" date="2018-06" db="EMBL/GenBank/DDBJ databases">
        <title>Mucibacter soli gen. nov., sp. nov., a new member of the family Chitinophagaceae producing mucin.</title>
        <authorList>
            <person name="Kim M.-K."/>
            <person name="Park S."/>
            <person name="Kim T.-S."/>
            <person name="Joung Y."/>
            <person name="Han J.-H."/>
            <person name="Kim S.B."/>
        </authorList>
    </citation>
    <scope>NUCLEOTIDE SEQUENCE [LARGE SCALE GENOMIC DNA]</scope>
    <source>
        <strain evidence="2 3">R1-15</strain>
    </source>
</reference>
<dbReference type="Proteomes" id="UP000248745">
    <property type="component" value="Unassembled WGS sequence"/>
</dbReference>
<dbReference type="EMBL" id="QKTW01000023">
    <property type="protein sequence ID" value="PZF71508.1"/>
    <property type="molecule type" value="Genomic_DNA"/>
</dbReference>
<evidence type="ECO:0000313" key="2">
    <source>
        <dbReference type="EMBL" id="PZF71508.1"/>
    </source>
</evidence>
<dbReference type="InterPro" id="IPR007838">
    <property type="entry name" value="Cell_div_ZapA-like"/>
</dbReference>
<dbReference type="OrthoDB" id="1495773at2"/>
<dbReference type="InterPro" id="IPR036192">
    <property type="entry name" value="Cell_div_ZapA-like_sf"/>
</dbReference>
<gene>
    <name evidence="2" type="ORF">DN068_17845</name>
</gene>
<keyword evidence="1" id="KW-0175">Coiled coil</keyword>
<dbReference type="Pfam" id="PF05164">
    <property type="entry name" value="ZapA"/>
    <property type="match status" value="1"/>
</dbReference>
<keyword evidence="2" id="KW-0131">Cell cycle</keyword>
<keyword evidence="3" id="KW-1185">Reference proteome</keyword>
<name>A0A2W2AUZ8_9BACT</name>
<dbReference type="AlphaFoldDB" id="A0A2W2AUZ8"/>
<accession>A0A2W2AUZ8</accession>
<evidence type="ECO:0000313" key="3">
    <source>
        <dbReference type="Proteomes" id="UP000248745"/>
    </source>
</evidence>
<keyword evidence="2" id="KW-0132">Cell division</keyword>
<evidence type="ECO:0000256" key="1">
    <source>
        <dbReference type="SAM" id="Coils"/>
    </source>
</evidence>
<proteinExistence type="predicted"/>
<organism evidence="2 3">
    <name type="scientific">Taibaiella soli</name>
    <dbReference type="NCBI Taxonomy" id="1649169"/>
    <lineage>
        <taxon>Bacteria</taxon>
        <taxon>Pseudomonadati</taxon>
        <taxon>Bacteroidota</taxon>
        <taxon>Chitinophagia</taxon>
        <taxon>Chitinophagales</taxon>
        <taxon>Chitinophagaceae</taxon>
        <taxon>Taibaiella</taxon>
    </lineage>
</organism>
<dbReference type="SUPFAM" id="SSF102829">
    <property type="entry name" value="Cell division protein ZapA-like"/>
    <property type="match status" value="1"/>
</dbReference>
<protein>
    <submittedName>
        <fullName evidence="2">Cell division protein ZapA</fullName>
    </submittedName>
</protein>
<feature type="coiled-coil region" evidence="1">
    <location>
        <begin position="50"/>
        <end position="77"/>
    </location>
</feature>
<dbReference type="GO" id="GO:0051301">
    <property type="term" value="P:cell division"/>
    <property type="evidence" value="ECO:0007669"/>
    <property type="project" value="UniProtKB-KW"/>
</dbReference>
<sequence length="118" mass="14012">MQFNRSLNLNVFIKYYIRQTKHQRLSDEYISITVWLASRSYRIRIRREEEEAVRKSIKQADEKIAELRQHYAGKDDQDFIAMCLLMYAADHATEPLEHPALQAELNTILQKIDKMLNA</sequence>